<dbReference type="EMBL" id="CAMXCT010006813">
    <property type="protein sequence ID" value="CAI4020484.1"/>
    <property type="molecule type" value="Genomic_DNA"/>
</dbReference>
<name>A0A9P1M5Y7_9DINO</name>
<evidence type="ECO:0000313" key="3">
    <source>
        <dbReference type="EMBL" id="CAI4020484.1"/>
    </source>
</evidence>
<dbReference type="SUPFAM" id="SSF57184">
    <property type="entry name" value="Growth factor receptor domain"/>
    <property type="match status" value="1"/>
</dbReference>
<feature type="transmembrane region" description="Helical" evidence="2">
    <location>
        <begin position="1021"/>
        <end position="1042"/>
    </location>
</feature>
<feature type="transmembrane region" description="Helical" evidence="2">
    <location>
        <begin position="823"/>
        <end position="848"/>
    </location>
</feature>
<evidence type="ECO:0000256" key="2">
    <source>
        <dbReference type="SAM" id="Phobius"/>
    </source>
</evidence>
<feature type="transmembrane region" description="Helical" evidence="2">
    <location>
        <begin position="760"/>
        <end position="777"/>
    </location>
</feature>
<evidence type="ECO:0000256" key="1">
    <source>
        <dbReference type="SAM" id="MobiDB-lite"/>
    </source>
</evidence>
<feature type="transmembrane region" description="Helical" evidence="2">
    <location>
        <begin position="908"/>
        <end position="932"/>
    </location>
</feature>
<keyword evidence="2" id="KW-0812">Transmembrane</keyword>
<keyword evidence="6" id="KW-1185">Reference proteome</keyword>
<dbReference type="SUPFAM" id="SSF52200">
    <property type="entry name" value="Toll/Interleukin receptor TIR domain"/>
    <property type="match status" value="1"/>
</dbReference>
<proteinExistence type="predicted"/>
<evidence type="ECO:0000313" key="6">
    <source>
        <dbReference type="Proteomes" id="UP001152797"/>
    </source>
</evidence>
<feature type="compositionally biased region" description="Low complexity" evidence="1">
    <location>
        <begin position="1478"/>
        <end position="1489"/>
    </location>
</feature>
<keyword evidence="2" id="KW-1133">Transmembrane helix</keyword>
<feature type="transmembrane region" description="Helical" evidence="2">
    <location>
        <begin position="1048"/>
        <end position="1073"/>
    </location>
</feature>
<evidence type="ECO:0000313" key="4">
    <source>
        <dbReference type="EMBL" id="CAL1173859.1"/>
    </source>
</evidence>
<sequence length="1552" mass="169156">MFLHNLLERNAGWKAGFNDLFVPVLNSRNGFTMSDGQRYTMDTILCEENLDTNAVAKVQGCVDMAHAEGVDAIVVATSSFNDDVKTAAEVYGIPNLHCSGGNPLSWTLATPHAFGLHLPFQFYSRAPLNQASLLNFSSVVILRDYDWSFVRTSAVSAAEWSRMATLRLVGPTERWCFRWSNKTRTCGVRSGGCRCGLQSEFDAFGFKYNVDALPSFYEVSESAVVEDGFDSRADVLSPALVEFVEGIIEDVRSQGADPDVVVNWLTAARSGAMAMMKQKMRYKMYFGAPHGPGRSWNGFETSWPNGSAAMGFEAAAYNVGGGQWHDDLRFADPYFESSKNMASRYLQLFGERPTYDAAACAAAGVTLARSLEKYGASLLNMTIAQRREEIRLSLGRVNDETLFGTITFSRTNQNQGRSSVNWQVMVDGHTRPVLPVDVAVTSWRSPSPSWEAKQGCAPGSFGVATECRACKAGTFRNISSAPLTFSQCEQCPYGLGTLPNETGSTSCHSCPEGRFQNGNSDEGICTACPLGQFRSASSAACEACAVDHFADEPGLSACKPCPEQSEQAQMGQSACACQVGSFKDPADPSEMAVTVPCLSCESVLPGSSTLHPNSESSNDCLCPSGTYWHRPFQGSSVAFCKPCSKGLICLGGTQAPLQALGYSAGAPSFEGGDPTYIVECSSNVRCPEGLPLAGCPAANYGVACVNCAANHFDDNGLCMSCSDSNFVVWPLIVAIVFGLVGLVIVYKFATRVDRSSRDSVATIIIAAGLILAIFQDLPSFGKVKVKWVEPLKTLRGVLSFLSFDIGVLRPNCWLGPRNPTMSYFYTILSYPCGACTVCAFLAFGKYVLRKDVTLNDAININGLLLSAVYMALASVSLRPFKCLGNPDGSASLGADRSILCWQRGDHQLMVALSFLPMLGGVLSYLTLIIWAVTQYPRKVSRPGGVKFVKRWSFAFSRFNPTSYYFILVLVLRDLLIGMTPVILASLNELLFLLWIVTLTSYAPLQARLWPWKSQMANILDSGLTGCLIAVVVLGCMLLDFNVARGTVVIQILSMMAFVLLSTAFVAVVLLVLYRAYKPSKTYGIFLSHHKLGAAVLCRWFKMLLTGIIKDHIFLDSDDVNKLDAIIEVCAWDCENVVVIMTSETLKRMWCAAEIASAHAGEGNVVLVSCDGNGFTEELIEMLPDLWSDEQQATLAAAGISMQAVEEAYNSLSEHKPIPLRRRGAKEQEHFNVAKLVVSQCTGLSPFLLTRLQKTQRQNSGPTGMTSSQLGEIQQSLIMLLGDLDTPESGCSCRVLQALLQGKMHEGVTVVDANRSVRNLPGLEAQYEGSRAILVVLTQGVLHQPSFAAALAMCPEDARSKLVPVKADELFIYPDPEFWEKLGQGLIFSKEMLESLQTDFESVRIIYQQLFNVLALKFTSHGSNHIQAAEIMVLVGRLLPMIEAPSADSTVERASALQRLRTIMSSAESRNGKVGSQRDSSPSEASPSADPEGRRLTGRVPLELVFDDSDHDDSSKDLCSTDMGYMKSLEGFEEEFHNLSLEEMEKRTVKEAF</sequence>
<dbReference type="Gene3D" id="2.10.50.10">
    <property type="entry name" value="Tumor Necrosis Factor Receptor, subunit A, domain 2"/>
    <property type="match status" value="2"/>
</dbReference>
<dbReference type="SUPFAM" id="SSF53822">
    <property type="entry name" value="Periplasmic binding protein-like I"/>
    <property type="match status" value="1"/>
</dbReference>
<gene>
    <name evidence="3" type="ORF">C1SCF055_LOCUS44898</name>
</gene>
<keyword evidence="2" id="KW-0472">Membrane</keyword>
<feature type="transmembrane region" description="Helical" evidence="2">
    <location>
        <begin position="726"/>
        <end position="748"/>
    </location>
</feature>
<organism evidence="3">
    <name type="scientific">Cladocopium goreaui</name>
    <dbReference type="NCBI Taxonomy" id="2562237"/>
    <lineage>
        <taxon>Eukaryota</taxon>
        <taxon>Sar</taxon>
        <taxon>Alveolata</taxon>
        <taxon>Dinophyceae</taxon>
        <taxon>Suessiales</taxon>
        <taxon>Symbiodiniaceae</taxon>
        <taxon>Cladocopium</taxon>
    </lineage>
</organism>
<dbReference type="InterPro" id="IPR009030">
    <property type="entry name" value="Growth_fac_rcpt_cys_sf"/>
</dbReference>
<comment type="caution">
    <text evidence="3">The sequence shown here is derived from an EMBL/GenBank/DDBJ whole genome shotgun (WGS) entry which is preliminary data.</text>
</comment>
<feature type="region of interest" description="Disordered" evidence="1">
    <location>
        <begin position="1467"/>
        <end position="1496"/>
    </location>
</feature>
<dbReference type="PANTHER" id="PTHR46967:SF2">
    <property type="entry name" value="SUSHI, VON WILLEBRAND FACTOR TYPE A, EGF AND PENTRAXIN DOMAIN-CONTAINING PROTEIN 1-LIKE"/>
    <property type="match status" value="1"/>
</dbReference>
<reference evidence="3" key="1">
    <citation type="submission" date="2022-10" db="EMBL/GenBank/DDBJ databases">
        <authorList>
            <person name="Chen Y."/>
            <person name="Dougan E. K."/>
            <person name="Chan C."/>
            <person name="Rhodes N."/>
            <person name="Thang M."/>
        </authorList>
    </citation>
    <scope>NUCLEOTIDE SEQUENCE</scope>
</reference>
<dbReference type="InterPro" id="IPR028082">
    <property type="entry name" value="Peripla_BP_I"/>
</dbReference>
<reference evidence="4" key="2">
    <citation type="submission" date="2024-04" db="EMBL/GenBank/DDBJ databases">
        <authorList>
            <person name="Chen Y."/>
            <person name="Shah S."/>
            <person name="Dougan E. K."/>
            <person name="Thang M."/>
            <person name="Chan C."/>
        </authorList>
    </citation>
    <scope>NUCLEOTIDE SEQUENCE [LARGE SCALE GENOMIC DNA]</scope>
</reference>
<dbReference type="EMBL" id="CAMXCT030006813">
    <property type="protein sequence ID" value="CAL4807796.1"/>
    <property type="molecule type" value="Genomic_DNA"/>
</dbReference>
<dbReference type="InterPro" id="IPR035897">
    <property type="entry name" value="Toll_tir_struct_dom_sf"/>
</dbReference>
<feature type="transmembrane region" description="Helical" evidence="2">
    <location>
        <begin position="860"/>
        <end position="877"/>
    </location>
</feature>
<dbReference type="SMART" id="SM01411">
    <property type="entry name" value="Ephrin_rec_like"/>
    <property type="match status" value="3"/>
</dbReference>
<dbReference type="OrthoDB" id="411672at2759"/>
<accession>A0A9P1M5Y7</accession>
<evidence type="ECO:0000313" key="5">
    <source>
        <dbReference type="EMBL" id="CAL4807796.1"/>
    </source>
</evidence>
<protein>
    <submittedName>
        <fullName evidence="5">Sushi, von Willebrand factor type A, EGF and pentraxin domain-containing protein 1</fullName>
    </submittedName>
</protein>
<dbReference type="PANTHER" id="PTHR46967">
    <property type="entry name" value="INSULIN-LIKE GROWTH FACTOR BINDING PROTEIN,N-TERMINAL"/>
    <property type="match status" value="1"/>
</dbReference>
<dbReference type="Proteomes" id="UP001152797">
    <property type="component" value="Unassembled WGS sequence"/>
</dbReference>
<dbReference type="EMBL" id="CAMXCT020006813">
    <property type="protein sequence ID" value="CAL1173859.1"/>
    <property type="molecule type" value="Genomic_DNA"/>
</dbReference>
<dbReference type="CDD" id="cd00185">
    <property type="entry name" value="TNFRSF"/>
    <property type="match status" value="1"/>
</dbReference>